<gene>
    <name evidence="1" type="ORF">METZ01_LOCUS340732</name>
</gene>
<sequence length="37" mass="4462">MVSDQQISALNKRKDNLFKFLNIKQKQLQLQEKEKQT</sequence>
<evidence type="ECO:0000313" key="1">
    <source>
        <dbReference type="EMBL" id="SVC87878.1"/>
    </source>
</evidence>
<feature type="non-terminal residue" evidence="1">
    <location>
        <position position="37"/>
    </location>
</feature>
<dbReference type="AlphaFoldDB" id="A0A382QSK2"/>
<reference evidence="1" key="1">
    <citation type="submission" date="2018-05" db="EMBL/GenBank/DDBJ databases">
        <authorList>
            <person name="Lanie J.A."/>
            <person name="Ng W.-L."/>
            <person name="Kazmierczak K.M."/>
            <person name="Andrzejewski T.M."/>
            <person name="Davidsen T.M."/>
            <person name="Wayne K.J."/>
            <person name="Tettelin H."/>
            <person name="Glass J.I."/>
            <person name="Rusch D."/>
            <person name="Podicherti R."/>
            <person name="Tsui H.-C.T."/>
            <person name="Winkler M.E."/>
        </authorList>
    </citation>
    <scope>NUCLEOTIDE SEQUENCE</scope>
</reference>
<dbReference type="EMBL" id="UINC01116264">
    <property type="protein sequence ID" value="SVC87878.1"/>
    <property type="molecule type" value="Genomic_DNA"/>
</dbReference>
<name>A0A382QSK2_9ZZZZ</name>
<organism evidence="1">
    <name type="scientific">marine metagenome</name>
    <dbReference type="NCBI Taxonomy" id="408172"/>
    <lineage>
        <taxon>unclassified sequences</taxon>
        <taxon>metagenomes</taxon>
        <taxon>ecological metagenomes</taxon>
    </lineage>
</organism>
<protein>
    <submittedName>
        <fullName evidence="1">Uncharacterized protein</fullName>
    </submittedName>
</protein>
<accession>A0A382QSK2</accession>
<proteinExistence type="predicted"/>